<dbReference type="GO" id="GO:0071014">
    <property type="term" value="C:post-mRNA release spliceosomal complex"/>
    <property type="evidence" value="ECO:0007669"/>
    <property type="project" value="TreeGrafter"/>
</dbReference>
<evidence type="ECO:0000256" key="2">
    <source>
        <dbReference type="SAM" id="MobiDB-lite"/>
    </source>
</evidence>
<dbReference type="GO" id="GO:0000398">
    <property type="term" value="P:mRNA splicing, via spliceosome"/>
    <property type="evidence" value="ECO:0007669"/>
    <property type="project" value="TreeGrafter"/>
</dbReference>
<dbReference type="InterPro" id="IPR006767">
    <property type="entry name" value="Cwf19-like_C_dom-2"/>
</dbReference>
<dbReference type="EMBL" id="GDJX01021125">
    <property type="protein sequence ID" value="JAT46811.1"/>
    <property type="molecule type" value="Transcribed_RNA"/>
</dbReference>
<dbReference type="PANTHER" id="PTHR12072">
    <property type="entry name" value="CWF19, CELL CYCLE CONTROL PROTEIN"/>
    <property type="match status" value="1"/>
</dbReference>
<evidence type="ECO:0000256" key="1">
    <source>
        <dbReference type="ARBA" id="ARBA00006795"/>
    </source>
</evidence>
<feature type="compositionally biased region" description="Basic residues" evidence="2">
    <location>
        <begin position="108"/>
        <end position="118"/>
    </location>
</feature>
<evidence type="ECO:0000259" key="4">
    <source>
        <dbReference type="Pfam" id="PF04677"/>
    </source>
</evidence>
<feature type="compositionally biased region" description="Basic and acidic residues" evidence="2">
    <location>
        <begin position="147"/>
        <end position="206"/>
    </location>
</feature>
<feature type="domain" description="Cwf19-like C-terminal" evidence="4">
    <location>
        <begin position="555"/>
        <end position="674"/>
    </location>
</feature>
<dbReference type="InterPro" id="IPR006768">
    <property type="entry name" value="Cwf19-like_C_dom-1"/>
</dbReference>
<feature type="region of interest" description="Disordered" evidence="2">
    <location>
        <begin position="1"/>
        <end position="243"/>
    </location>
</feature>
<evidence type="ECO:0000313" key="5">
    <source>
        <dbReference type="EMBL" id="JAT46811.1"/>
    </source>
</evidence>
<reference evidence="5" key="1">
    <citation type="submission" date="2015-07" db="EMBL/GenBank/DDBJ databases">
        <title>Transcriptome Assembly of Anthurium amnicola.</title>
        <authorList>
            <person name="Suzuki J."/>
        </authorList>
    </citation>
    <scope>NUCLEOTIDE SEQUENCE</scope>
</reference>
<feature type="compositionally biased region" description="Basic and acidic residues" evidence="2">
    <location>
        <begin position="338"/>
        <end position="347"/>
    </location>
</feature>
<feature type="compositionally biased region" description="Basic residues" evidence="2">
    <location>
        <begin position="34"/>
        <end position="47"/>
    </location>
</feature>
<protein>
    <submittedName>
        <fullName evidence="5">CWF19-like protein 2</fullName>
    </submittedName>
</protein>
<feature type="compositionally biased region" description="Low complexity" evidence="2">
    <location>
        <begin position="16"/>
        <end position="25"/>
    </location>
</feature>
<feature type="compositionally biased region" description="Basic and acidic residues" evidence="2">
    <location>
        <begin position="48"/>
        <end position="66"/>
    </location>
</feature>
<comment type="similarity">
    <text evidence="1">Belongs to the CWF19 family.</text>
</comment>
<dbReference type="Pfam" id="PF04676">
    <property type="entry name" value="CwfJ_C_2"/>
    <property type="match status" value="1"/>
</dbReference>
<feature type="domain" description="Cwf19-like protein C-terminal" evidence="3">
    <location>
        <begin position="683"/>
        <end position="781"/>
    </location>
</feature>
<gene>
    <name evidence="5" type="primary">Cwf19l2</name>
    <name evidence="5" type="ORF">g.95745</name>
</gene>
<dbReference type="AlphaFoldDB" id="A0A1D1XWS2"/>
<proteinExistence type="inferred from homology"/>
<dbReference type="PANTHER" id="PTHR12072:SF5">
    <property type="entry name" value="CWF19-LIKE PROTEIN 2"/>
    <property type="match status" value="1"/>
</dbReference>
<name>A0A1D1XWS2_9ARAE</name>
<sequence length="785" mass="89918">MLAGIKFIPRDQVDPSSVQEISESDSSPRGKKESRSKKKRSDKRRKKSLCDSSKDDADSYEIERPKGRTRRIGRNNKQASYSSDDDDDDIPSRSTSESHSDDDDGELRRKKRSKKRRGSSSSGKDAFSSEEDGNRHHGRRRKHVKDKQREIKKDGGDLSLRDKELSRKEMGLEWMFKPRDTVETRPAEPDDTHEEPALTEVKRPNPRELNPYLKDNGSGFPDDASHTVNSSSARPPSVVGDGGASWRLKALKRAQEQAAREGRKLDEVVEERWGSLGQLTSSVASHRVAHTHAHLRAIKDRRRGTAEKSETTAQDQVKGETAKADTGRREYLQGTYSRHPEMRKPKQDSYGWKRKTDKRSSGNDPIISDALSKLNKFSNDGSFMDEMIGKQSEYAGASSSTNVDMEVSECRVAEAVPSKTIEAGKEHSVGIQGLSANQLAAKALQLRLKGKHEEAEELLKKVEYMTDDQVSEAKVINRETEGNTSRYVGRRMPNQLKKMEDNADLNLAQKIIQNRQYNIASQADDEYDFDEAPTRKRSKKREVVAEKKPNLAKGILTQQERCQFCFENPTRPKHLVISIANFTYMMLPQWQPVVQGHCYVLTLQHEVSTRTVDDNVWEEIRNFKKCLIMMFAKQEKDVVFLETVMGLSKQRHHCLVECIPLPRELAKEAPLYFKKAIDEAEDEWSQHNAKRLIATTSQKGLRRSIPKDFPYFHVEFGLDKGFVHVIDDEGKFKSSLGLDVIRGMLHLPEEDMYRRRRYEPLEKQRLAVETFAREWEPFDWTKQLK</sequence>
<feature type="region of interest" description="Disordered" evidence="2">
    <location>
        <begin position="299"/>
        <end position="367"/>
    </location>
</feature>
<organism evidence="5">
    <name type="scientific">Anthurium amnicola</name>
    <dbReference type="NCBI Taxonomy" id="1678845"/>
    <lineage>
        <taxon>Eukaryota</taxon>
        <taxon>Viridiplantae</taxon>
        <taxon>Streptophyta</taxon>
        <taxon>Embryophyta</taxon>
        <taxon>Tracheophyta</taxon>
        <taxon>Spermatophyta</taxon>
        <taxon>Magnoliopsida</taxon>
        <taxon>Liliopsida</taxon>
        <taxon>Araceae</taxon>
        <taxon>Pothoideae</taxon>
        <taxon>Potheae</taxon>
        <taxon>Anthurium</taxon>
    </lineage>
</organism>
<accession>A0A1D1XWS2</accession>
<evidence type="ECO:0000259" key="3">
    <source>
        <dbReference type="Pfam" id="PF04676"/>
    </source>
</evidence>
<feature type="compositionally biased region" description="Basic and acidic residues" evidence="2">
    <location>
        <begin position="317"/>
        <end position="331"/>
    </location>
</feature>
<dbReference type="InterPro" id="IPR040194">
    <property type="entry name" value="Cwf19-like"/>
</dbReference>
<dbReference type="Pfam" id="PF04677">
    <property type="entry name" value="CwfJ_C_1"/>
    <property type="match status" value="1"/>
</dbReference>
<feature type="compositionally biased region" description="Basic residues" evidence="2">
    <location>
        <begin position="136"/>
        <end position="146"/>
    </location>
</feature>